<dbReference type="GO" id="GO:0016787">
    <property type="term" value="F:hydrolase activity"/>
    <property type="evidence" value="ECO:0007669"/>
    <property type="project" value="UniProtKB-KW"/>
</dbReference>
<evidence type="ECO:0000256" key="2">
    <source>
        <dbReference type="ARBA" id="ARBA00022801"/>
    </source>
</evidence>
<organism evidence="4 5">
    <name type="scientific">Pseudomonas gessardii</name>
    <dbReference type="NCBI Taxonomy" id="78544"/>
    <lineage>
        <taxon>Bacteria</taxon>
        <taxon>Pseudomonadati</taxon>
        <taxon>Pseudomonadota</taxon>
        <taxon>Gammaproteobacteria</taxon>
        <taxon>Pseudomonadales</taxon>
        <taxon>Pseudomonadaceae</taxon>
        <taxon>Pseudomonas</taxon>
    </lineage>
</organism>
<dbReference type="RefSeq" id="WP_076963942.1">
    <property type="nucleotide sequence ID" value="NZ_CBCRYT010000028.1"/>
</dbReference>
<name>A0A7Y1MS49_9PSED</name>
<dbReference type="OrthoDB" id="9806180at2"/>
<dbReference type="InterPro" id="IPR013094">
    <property type="entry name" value="AB_hydrolase_3"/>
</dbReference>
<dbReference type="PANTHER" id="PTHR48081">
    <property type="entry name" value="AB HYDROLASE SUPERFAMILY PROTEIN C4A8.06C"/>
    <property type="match status" value="1"/>
</dbReference>
<evidence type="ECO:0000313" key="4">
    <source>
        <dbReference type="EMBL" id="NNA97238.1"/>
    </source>
</evidence>
<dbReference type="SUPFAM" id="SSF53474">
    <property type="entry name" value="alpha/beta-Hydrolases"/>
    <property type="match status" value="1"/>
</dbReference>
<evidence type="ECO:0000256" key="1">
    <source>
        <dbReference type="ARBA" id="ARBA00010515"/>
    </source>
</evidence>
<accession>A0A7Y1MS49</accession>
<keyword evidence="2 4" id="KW-0378">Hydrolase</keyword>
<comment type="caution">
    <text evidence="4">The sequence shown here is derived from an EMBL/GenBank/DDBJ whole genome shotgun (WGS) entry which is preliminary data.</text>
</comment>
<dbReference type="PROSITE" id="PS01173">
    <property type="entry name" value="LIPASE_GDXG_HIS"/>
    <property type="match status" value="1"/>
</dbReference>
<dbReference type="AlphaFoldDB" id="A0A7Y1MS49"/>
<dbReference type="InterPro" id="IPR029058">
    <property type="entry name" value="AB_hydrolase_fold"/>
</dbReference>
<evidence type="ECO:0000259" key="3">
    <source>
        <dbReference type="Pfam" id="PF07859"/>
    </source>
</evidence>
<dbReference type="PANTHER" id="PTHR48081:SF8">
    <property type="entry name" value="ALPHA_BETA HYDROLASE FOLD-3 DOMAIN-CONTAINING PROTEIN-RELATED"/>
    <property type="match status" value="1"/>
</dbReference>
<dbReference type="EMBL" id="JAAQYP010000032">
    <property type="protein sequence ID" value="NNA97238.1"/>
    <property type="molecule type" value="Genomic_DNA"/>
</dbReference>
<comment type="similarity">
    <text evidence="1">Belongs to the 'GDXG' lipolytic enzyme family.</text>
</comment>
<dbReference type="InterPro" id="IPR050300">
    <property type="entry name" value="GDXG_lipolytic_enzyme"/>
</dbReference>
<proteinExistence type="inferred from homology"/>
<protein>
    <submittedName>
        <fullName evidence="4">Alpha/beta hydrolase</fullName>
    </submittedName>
</protein>
<reference evidence="4 5" key="1">
    <citation type="journal article" date="2020" name="Front. Microbiol.">
        <title>Genetic Organization of the aprX-lipA2 Operon Affects the Proteolytic Potential of Pseudomonas Species in Milk.</title>
        <authorList>
            <person name="Maier C."/>
            <person name="Huptas C."/>
            <person name="von Neubeck M."/>
            <person name="Scherer S."/>
            <person name="Wenning M."/>
            <person name="Lucking G."/>
        </authorList>
    </citation>
    <scope>NUCLEOTIDE SEQUENCE [LARGE SCALE GENOMIC DNA]</scope>
    <source>
        <strain evidence="4 5">G4779</strain>
    </source>
</reference>
<dbReference type="Pfam" id="PF07859">
    <property type="entry name" value="Abhydrolase_3"/>
    <property type="match status" value="1"/>
</dbReference>
<dbReference type="GeneID" id="70100575"/>
<dbReference type="Proteomes" id="UP000542111">
    <property type="component" value="Unassembled WGS sequence"/>
</dbReference>
<gene>
    <name evidence="4" type="ORF">HBO33_18895</name>
</gene>
<dbReference type="Gene3D" id="3.40.50.1820">
    <property type="entry name" value="alpha/beta hydrolase"/>
    <property type="match status" value="1"/>
</dbReference>
<evidence type="ECO:0000313" key="5">
    <source>
        <dbReference type="Proteomes" id="UP000542111"/>
    </source>
</evidence>
<feature type="domain" description="Alpha/beta hydrolase fold-3" evidence="3">
    <location>
        <begin position="85"/>
        <end position="292"/>
    </location>
</feature>
<dbReference type="InterPro" id="IPR002168">
    <property type="entry name" value="Lipase_GDXG_HIS_AS"/>
</dbReference>
<sequence length="319" mass="34415">MSLNPDIAAFLELVGAGRDSGKRTAMHQLSPQAAREQFDQSSQLMMADCEELPRVENLSITVRDGSHLHARLYSAALPGASRGAVLYFHGGGYVVGSLDSHDALCRALAARAGCVVIAVGYRLAPEWVFPTAVHDAQDAWHWLLQEAEALGIDPTRLAVAGDSVGASLATVLCNQLAVDPRQAQPCLQVLIYPVTDASRPTASLQRYGSGYLLEKDTLSWFYEHYAGEPSDRLDPRFSPLLAQIAPNVAPVLLAVAECDPLHDEGVAYAAHLQAAGVAVDMKLYAGMTHDFMRMGAIVDEAEEALEWIADALRVAFARH</sequence>